<dbReference type="RefSeq" id="XP_018277848.1">
    <property type="nucleotide sequence ID" value="XM_018425452.1"/>
</dbReference>
<dbReference type="STRING" id="879819.A0A0J0XJT7"/>
<reference evidence="2 3" key="1">
    <citation type="submission" date="2015-03" db="EMBL/GenBank/DDBJ databases">
        <title>Genomics and transcriptomics of the oil-accumulating basidiomycete yeast T. oleaginosus allow insights into substrate utilization and the diverse evolutionary trajectories of mating systems in fungi.</title>
        <authorList>
            <consortium name="DOE Joint Genome Institute"/>
            <person name="Kourist R."/>
            <person name="Kracht O."/>
            <person name="Bracharz F."/>
            <person name="Lipzen A."/>
            <person name="Nolan M."/>
            <person name="Ohm R."/>
            <person name="Grigoriev I."/>
            <person name="Sun S."/>
            <person name="Heitman J."/>
            <person name="Bruck T."/>
            <person name="Nowrousian M."/>
        </authorList>
    </citation>
    <scope>NUCLEOTIDE SEQUENCE [LARGE SCALE GENOMIC DNA]</scope>
    <source>
        <strain evidence="2 3">IBC0246</strain>
    </source>
</reference>
<dbReference type="Proteomes" id="UP000053611">
    <property type="component" value="Unassembled WGS sequence"/>
</dbReference>
<proteinExistence type="predicted"/>
<dbReference type="InterPro" id="IPR007714">
    <property type="entry name" value="CFA20_dom"/>
</dbReference>
<dbReference type="GeneID" id="28986055"/>
<evidence type="ECO:0000313" key="2">
    <source>
        <dbReference type="EMBL" id="KLT41357.1"/>
    </source>
</evidence>
<dbReference type="OrthoDB" id="7486196at2759"/>
<name>A0A0J0XJT7_9TREE</name>
<dbReference type="PANTHER" id="PTHR12458">
    <property type="entry name" value="ORF PROTEIN"/>
    <property type="match status" value="1"/>
</dbReference>
<accession>A0A0J0XJT7</accession>
<evidence type="ECO:0000259" key="1">
    <source>
        <dbReference type="Pfam" id="PF05018"/>
    </source>
</evidence>
<organism evidence="2 3">
    <name type="scientific">Cutaneotrichosporon oleaginosum</name>
    <dbReference type="NCBI Taxonomy" id="879819"/>
    <lineage>
        <taxon>Eukaryota</taxon>
        <taxon>Fungi</taxon>
        <taxon>Dikarya</taxon>
        <taxon>Basidiomycota</taxon>
        <taxon>Agaricomycotina</taxon>
        <taxon>Tremellomycetes</taxon>
        <taxon>Trichosporonales</taxon>
        <taxon>Trichosporonaceae</taxon>
        <taxon>Cutaneotrichosporon</taxon>
    </lineage>
</organism>
<sequence>MPTALLAGTVQPPTLTLLSTENVTLPPLWRSVVGSSAKATVQILPDAAYPRPEGRSTLHVPKHKRGGNIASRVAHLQSPRIGDTFIEIGCNAQPLGATLPWLGAQIKALGQRYWALEAVIIDQRGRRGRIRLESARTEPILVPRDPPLLRLPLATPRGGISEWCELVVDLRQLVRLFRQLRPEEEEEGKRKRRVESTDMPEKLGSVESVRVYANCRVRRVWLASEGGVRGEWALSEAWVQFVMRNALQKLPRELSSRGPLTDTSP</sequence>
<dbReference type="InterPro" id="IPR040441">
    <property type="entry name" value="CFA20/CFAP20DC"/>
</dbReference>
<gene>
    <name evidence="2" type="ORF">CC85DRAFT_303290</name>
</gene>
<dbReference type="AlphaFoldDB" id="A0A0J0XJT7"/>
<feature type="domain" description="CFA20" evidence="1">
    <location>
        <begin position="68"/>
        <end position="224"/>
    </location>
</feature>
<dbReference type="Pfam" id="PF05018">
    <property type="entry name" value="CFA20_dom"/>
    <property type="match status" value="1"/>
</dbReference>
<evidence type="ECO:0000313" key="3">
    <source>
        <dbReference type="Proteomes" id="UP000053611"/>
    </source>
</evidence>
<protein>
    <recommendedName>
        <fullName evidence="1">CFA20 domain-containing protein</fullName>
    </recommendedName>
</protein>
<dbReference type="EMBL" id="KQ087219">
    <property type="protein sequence ID" value="KLT41357.1"/>
    <property type="molecule type" value="Genomic_DNA"/>
</dbReference>
<keyword evidence="3" id="KW-1185">Reference proteome</keyword>